<protein>
    <submittedName>
        <fullName evidence="1">Uncharacterized protein</fullName>
    </submittedName>
</protein>
<name>A0ACB0ZUH2_MELEN</name>
<sequence length="180" mass="20273">MSMASTAADRLLSVLFPLKYYKLNIRLYLTIHSILAFISGIWMSINAINLSNKYPTLPVTGSLADLLVLDMEIIYSFIMLLCAINILLYLFVWIVVRWFHSGNNHAGSQSDTQSRLLKSLILIVSIVIGGYIIGYICKIIVDHFFILNDIQIWSVNEFGGILLNIGASAEAPILYIFRLI</sequence>
<accession>A0ACB0ZUH2</accession>
<comment type="caution">
    <text evidence="1">The sequence shown here is derived from an EMBL/GenBank/DDBJ whole genome shotgun (WGS) entry which is preliminary data.</text>
</comment>
<keyword evidence="2" id="KW-1185">Reference proteome</keyword>
<gene>
    <name evidence="1" type="ORF">MENTE1834_LOCUS29258</name>
</gene>
<evidence type="ECO:0000313" key="2">
    <source>
        <dbReference type="Proteomes" id="UP001497535"/>
    </source>
</evidence>
<proteinExistence type="predicted"/>
<reference evidence="1" key="1">
    <citation type="submission" date="2023-11" db="EMBL/GenBank/DDBJ databases">
        <authorList>
            <person name="Poullet M."/>
        </authorList>
    </citation>
    <scope>NUCLEOTIDE SEQUENCE</scope>
    <source>
        <strain evidence="1">E1834</strain>
    </source>
</reference>
<organism evidence="1 2">
    <name type="scientific">Meloidogyne enterolobii</name>
    <name type="common">Root-knot nematode worm</name>
    <name type="synonym">Meloidogyne mayaguensis</name>
    <dbReference type="NCBI Taxonomy" id="390850"/>
    <lineage>
        <taxon>Eukaryota</taxon>
        <taxon>Metazoa</taxon>
        <taxon>Ecdysozoa</taxon>
        <taxon>Nematoda</taxon>
        <taxon>Chromadorea</taxon>
        <taxon>Rhabditida</taxon>
        <taxon>Tylenchina</taxon>
        <taxon>Tylenchomorpha</taxon>
        <taxon>Tylenchoidea</taxon>
        <taxon>Meloidogynidae</taxon>
        <taxon>Meloidogyninae</taxon>
        <taxon>Meloidogyne</taxon>
    </lineage>
</organism>
<dbReference type="Proteomes" id="UP001497535">
    <property type="component" value="Unassembled WGS sequence"/>
</dbReference>
<dbReference type="EMBL" id="CAVMJV010000045">
    <property type="protein sequence ID" value="CAK5082012.1"/>
    <property type="molecule type" value="Genomic_DNA"/>
</dbReference>
<evidence type="ECO:0000313" key="1">
    <source>
        <dbReference type="EMBL" id="CAK5082012.1"/>
    </source>
</evidence>